<dbReference type="AlphaFoldDB" id="A0A5J4U531"/>
<comment type="caution">
    <text evidence="2">The sequence shown here is derived from an EMBL/GenBank/DDBJ whole genome shotgun (WGS) entry which is preliminary data.</text>
</comment>
<sequence>MSIQASLRLAPNQANAIETYEVCETDKEKLSPKLAKYECIDILKKQFPKGTEFLLQHKGFNKPTTTKDISLQLTKILRELKIVGAQAYSIRHSATTELAKLGVFERDLTTFTQHSQNSCTVQQYYIFSSSKKQMTLLGNLQVIQAKIMKGQARYLNKEVRQGENGVTNKYPRLPCSQGNDLLSPYLFILPLTLTKYVSQPEVKQKQGENSLDN</sequence>
<evidence type="ECO:0000256" key="1">
    <source>
        <dbReference type="ARBA" id="ARBA00023172"/>
    </source>
</evidence>
<dbReference type="SUPFAM" id="SSF56349">
    <property type="entry name" value="DNA breaking-rejoining enzymes"/>
    <property type="match status" value="1"/>
</dbReference>
<protein>
    <recommendedName>
        <fullName evidence="4">Tyr recombinase domain-containing protein</fullName>
    </recommendedName>
</protein>
<evidence type="ECO:0008006" key="4">
    <source>
        <dbReference type="Google" id="ProtNLM"/>
    </source>
</evidence>
<evidence type="ECO:0000313" key="3">
    <source>
        <dbReference type="Proteomes" id="UP000324800"/>
    </source>
</evidence>
<dbReference type="InterPro" id="IPR011010">
    <property type="entry name" value="DNA_brk_join_enz"/>
</dbReference>
<reference evidence="2 3" key="1">
    <citation type="submission" date="2019-03" db="EMBL/GenBank/DDBJ databases">
        <title>Single cell metagenomics reveals metabolic interactions within the superorganism composed of flagellate Streblomastix strix and complex community of Bacteroidetes bacteria on its surface.</title>
        <authorList>
            <person name="Treitli S.C."/>
            <person name="Kolisko M."/>
            <person name="Husnik F."/>
            <person name="Keeling P."/>
            <person name="Hampl V."/>
        </authorList>
    </citation>
    <scope>NUCLEOTIDE SEQUENCE [LARGE SCALE GENOMIC DNA]</scope>
    <source>
        <strain evidence="2">ST1C</strain>
    </source>
</reference>
<organism evidence="2 3">
    <name type="scientific">Streblomastix strix</name>
    <dbReference type="NCBI Taxonomy" id="222440"/>
    <lineage>
        <taxon>Eukaryota</taxon>
        <taxon>Metamonada</taxon>
        <taxon>Preaxostyla</taxon>
        <taxon>Oxymonadida</taxon>
        <taxon>Streblomastigidae</taxon>
        <taxon>Streblomastix</taxon>
    </lineage>
</organism>
<gene>
    <name evidence="2" type="ORF">EZS28_039202</name>
</gene>
<proteinExistence type="predicted"/>
<keyword evidence="1" id="KW-0233">DNA recombination</keyword>
<dbReference type="GO" id="GO:0006310">
    <property type="term" value="P:DNA recombination"/>
    <property type="evidence" value="ECO:0007669"/>
    <property type="project" value="UniProtKB-KW"/>
</dbReference>
<dbReference type="InterPro" id="IPR013762">
    <property type="entry name" value="Integrase-like_cat_sf"/>
</dbReference>
<dbReference type="GO" id="GO:0003677">
    <property type="term" value="F:DNA binding"/>
    <property type="evidence" value="ECO:0007669"/>
    <property type="project" value="InterPro"/>
</dbReference>
<name>A0A5J4U531_9EUKA</name>
<accession>A0A5J4U531</accession>
<evidence type="ECO:0000313" key="2">
    <source>
        <dbReference type="EMBL" id="KAA6365270.1"/>
    </source>
</evidence>
<dbReference type="EMBL" id="SNRW01020634">
    <property type="protein sequence ID" value="KAA6365270.1"/>
    <property type="molecule type" value="Genomic_DNA"/>
</dbReference>
<dbReference type="Gene3D" id="1.10.443.10">
    <property type="entry name" value="Intergrase catalytic core"/>
    <property type="match status" value="1"/>
</dbReference>
<dbReference type="Proteomes" id="UP000324800">
    <property type="component" value="Unassembled WGS sequence"/>
</dbReference>
<dbReference type="GO" id="GO:0015074">
    <property type="term" value="P:DNA integration"/>
    <property type="evidence" value="ECO:0007669"/>
    <property type="project" value="InterPro"/>
</dbReference>